<sequence length="319" mass="35857">MVPSPLRLLVAVSFFASLLATMAAPLAAQTAPKQTTYQVRVVLRPRNKRWLLLVGNTIAFEGVSNPQEELMRGKRSSNKKSLLNSPHITKFGQLAMTRPELDLLYTRLEAVKGTSQLDWVVNAILKLYEMPDFTRFEWTKGTEIFKQLLPPLRSKYPGLQVQLQYLPQLFRWALIFNSTVAIWGEARLDGRCMEGNKSTPSRSSDEMLAIVGKIMTFNTTKLYQDLVEVEGKSNFNWVVRAMKSLLLKEDFTLNETWKVNSPAIYWEIQRALPGQLSGSSSPPLEGTNTSRADNVVVVSRSSETLSRAGLECRRGKAGS</sequence>
<dbReference type="Proteomes" id="UP001150266">
    <property type="component" value="Unassembled WGS sequence"/>
</dbReference>
<dbReference type="AlphaFoldDB" id="A0A9W8ZW15"/>
<keyword evidence="1" id="KW-0732">Signal</keyword>
<feature type="signal peptide" evidence="1">
    <location>
        <begin position="1"/>
        <end position="23"/>
    </location>
</feature>
<organism evidence="2 3">
    <name type="scientific">Lentinula aciculospora</name>
    <dbReference type="NCBI Taxonomy" id="153920"/>
    <lineage>
        <taxon>Eukaryota</taxon>
        <taxon>Fungi</taxon>
        <taxon>Dikarya</taxon>
        <taxon>Basidiomycota</taxon>
        <taxon>Agaricomycotina</taxon>
        <taxon>Agaricomycetes</taxon>
        <taxon>Agaricomycetidae</taxon>
        <taxon>Agaricales</taxon>
        <taxon>Marasmiineae</taxon>
        <taxon>Omphalotaceae</taxon>
        <taxon>Lentinula</taxon>
    </lineage>
</organism>
<accession>A0A9W8ZW15</accession>
<keyword evidence="3" id="KW-1185">Reference proteome</keyword>
<name>A0A9W8ZW15_9AGAR</name>
<evidence type="ECO:0000313" key="2">
    <source>
        <dbReference type="EMBL" id="KAJ4467030.1"/>
    </source>
</evidence>
<evidence type="ECO:0000313" key="3">
    <source>
        <dbReference type="Proteomes" id="UP001150266"/>
    </source>
</evidence>
<proteinExistence type="predicted"/>
<feature type="chain" id="PRO_5040825492" evidence="1">
    <location>
        <begin position="24"/>
        <end position="319"/>
    </location>
</feature>
<reference evidence="2" key="1">
    <citation type="submission" date="2022-08" db="EMBL/GenBank/DDBJ databases">
        <title>A Global Phylogenomic Analysis of the Shiitake Genus Lentinula.</title>
        <authorList>
            <consortium name="DOE Joint Genome Institute"/>
            <person name="Sierra-Patev S."/>
            <person name="Min B."/>
            <person name="Naranjo-Ortiz M."/>
            <person name="Looney B."/>
            <person name="Konkel Z."/>
            <person name="Slot J.C."/>
            <person name="Sakamoto Y."/>
            <person name="Steenwyk J.L."/>
            <person name="Rokas A."/>
            <person name="Carro J."/>
            <person name="Camarero S."/>
            <person name="Ferreira P."/>
            <person name="Molpeceres G."/>
            <person name="Ruiz-Duenas F.J."/>
            <person name="Serrano A."/>
            <person name="Henrissat B."/>
            <person name="Drula E."/>
            <person name="Hughes K.W."/>
            <person name="Mata J.L."/>
            <person name="Ishikawa N.K."/>
            <person name="Vargas-Isla R."/>
            <person name="Ushijima S."/>
            <person name="Smith C.A."/>
            <person name="Ahrendt S."/>
            <person name="Andreopoulos W."/>
            <person name="He G."/>
            <person name="Labutti K."/>
            <person name="Lipzen A."/>
            <person name="Ng V."/>
            <person name="Riley R."/>
            <person name="Sandor L."/>
            <person name="Barry K."/>
            <person name="Martinez A.T."/>
            <person name="Xiao Y."/>
            <person name="Gibbons J.G."/>
            <person name="Terashima K."/>
            <person name="Grigoriev I.V."/>
            <person name="Hibbett D.S."/>
        </authorList>
    </citation>
    <scope>NUCLEOTIDE SEQUENCE</scope>
    <source>
        <strain evidence="2">JLM2183</strain>
    </source>
</reference>
<comment type="caution">
    <text evidence="2">The sequence shown here is derived from an EMBL/GenBank/DDBJ whole genome shotgun (WGS) entry which is preliminary data.</text>
</comment>
<protein>
    <submittedName>
        <fullName evidence="2">Uncharacterized protein</fullName>
    </submittedName>
</protein>
<dbReference type="EMBL" id="JAOTPV010000049">
    <property type="protein sequence ID" value="KAJ4467030.1"/>
    <property type="molecule type" value="Genomic_DNA"/>
</dbReference>
<evidence type="ECO:0000256" key="1">
    <source>
        <dbReference type="SAM" id="SignalP"/>
    </source>
</evidence>
<gene>
    <name evidence="2" type="ORF">J3R30DRAFT_3580158</name>
</gene>